<name>A0A4U5V678_COLLU</name>
<proteinExistence type="predicted"/>
<sequence length="139" mass="15283">MEELDMDQVVLEQGLEALDQVVSVQDQVVPAQDQAVLAQDQQASDQVVLVQDQGALDQVVLAQDQVALDQVVLVLDMDLEEKHLGKENLTARHWVELAIDQVVESFPVQEQEVSVEAQALAVRVNTVAEGGSERTTEKK</sequence>
<accession>A0A4U5V678</accession>
<evidence type="ECO:0000313" key="2">
    <source>
        <dbReference type="Proteomes" id="UP000298787"/>
    </source>
</evidence>
<reference evidence="1 2" key="1">
    <citation type="submission" date="2019-01" db="EMBL/GenBank/DDBJ databases">
        <title>Genome Assembly of Collichthys lucidus.</title>
        <authorList>
            <person name="Cai M."/>
            <person name="Xiao S."/>
        </authorList>
    </citation>
    <scope>NUCLEOTIDE SEQUENCE [LARGE SCALE GENOMIC DNA]</scope>
    <source>
        <strain evidence="1">JT15FE1705JMU</strain>
        <tissue evidence="1">Muscle</tissue>
    </source>
</reference>
<gene>
    <name evidence="1" type="ORF">D9C73_016930</name>
</gene>
<protein>
    <submittedName>
        <fullName evidence="1">Uncharacterized protein</fullName>
    </submittedName>
</protein>
<keyword evidence="2" id="KW-1185">Reference proteome</keyword>
<organism evidence="1 2">
    <name type="scientific">Collichthys lucidus</name>
    <name type="common">Big head croaker</name>
    <name type="synonym">Sciaena lucida</name>
    <dbReference type="NCBI Taxonomy" id="240159"/>
    <lineage>
        <taxon>Eukaryota</taxon>
        <taxon>Metazoa</taxon>
        <taxon>Chordata</taxon>
        <taxon>Craniata</taxon>
        <taxon>Vertebrata</taxon>
        <taxon>Euteleostomi</taxon>
        <taxon>Actinopterygii</taxon>
        <taxon>Neopterygii</taxon>
        <taxon>Teleostei</taxon>
        <taxon>Neoteleostei</taxon>
        <taxon>Acanthomorphata</taxon>
        <taxon>Eupercaria</taxon>
        <taxon>Sciaenidae</taxon>
        <taxon>Collichthys</taxon>
    </lineage>
</organism>
<dbReference type="Proteomes" id="UP000298787">
    <property type="component" value="Chromosome 15"/>
</dbReference>
<dbReference type="AlphaFoldDB" id="A0A4U5V678"/>
<evidence type="ECO:0000313" key="1">
    <source>
        <dbReference type="EMBL" id="TKS82821.1"/>
    </source>
</evidence>
<dbReference type="EMBL" id="CM014092">
    <property type="protein sequence ID" value="TKS82821.1"/>
    <property type="molecule type" value="Genomic_DNA"/>
</dbReference>